<proteinExistence type="predicted"/>
<protein>
    <submittedName>
        <fullName evidence="2">Uncharacterized protein</fullName>
    </submittedName>
</protein>
<keyword evidence="3" id="KW-1185">Reference proteome</keyword>
<evidence type="ECO:0000313" key="2">
    <source>
        <dbReference type="EMBL" id="KAJ3575702.1"/>
    </source>
</evidence>
<evidence type="ECO:0000313" key="3">
    <source>
        <dbReference type="Proteomes" id="UP001213000"/>
    </source>
</evidence>
<feature type="compositionally biased region" description="Basic and acidic residues" evidence="1">
    <location>
        <begin position="417"/>
        <end position="430"/>
    </location>
</feature>
<gene>
    <name evidence="2" type="ORF">NP233_g929</name>
</gene>
<feature type="compositionally biased region" description="Polar residues" evidence="1">
    <location>
        <begin position="385"/>
        <end position="398"/>
    </location>
</feature>
<organism evidence="2 3">
    <name type="scientific">Leucocoprinus birnbaumii</name>
    <dbReference type="NCBI Taxonomy" id="56174"/>
    <lineage>
        <taxon>Eukaryota</taxon>
        <taxon>Fungi</taxon>
        <taxon>Dikarya</taxon>
        <taxon>Basidiomycota</taxon>
        <taxon>Agaricomycotina</taxon>
        <taxon>Agaricomycetes</taxon>
        <taxon>Agaricomycetidae</taxon>
        <taxon>Agaricales</taxon>
        <taxon>Agaricineae</taxon>
        <taxon>Agaricaceae</taxon>
        <taxon>Leucocoprinus</taxon>
    </lineage>
</organism>
<evidence type="ECO:0000256" key="1">
    <source>
        <dbReference type="SAM" id="MobiDB-lite"/>
    </source>
</evidence>
<name>A0AAD5YWC0_9AGAR</name>
<feature type="compositionally biased region" description="Acidic residues" evidence="1">
    <location>
        <begin position="135"/>
        <end position="145"/>
    </location>
</feature>
<dbReference type="Proteomes" id="UP001213000">
    <property type="component" value="Unassembled WGS sequence"/>
</dbReference>
<reference evidence="2" key="1">
    <citation type="submission" date="2022-07" db="EMBL/GenBank/DDBJ databases">
        <title>Genome Sequence of Leucocoprinus birnbaumii.</title>
        <authorList>
            <person name="Buettner E."/>
        </authorList>
    </citation>
    <scope>NUCLEOTIDE SEQUENCE</scope>
    <source>
        <strain evidence="2">VT141</strain>
    </source>
</reference>
<dbReference type="EMBL" id="JANIEX010000029">
    <property type="protein sequence ID" value="KAJ3575702.1"/>
    <property type="molecule type" value="Genomic_DNA"/>
</dbReference>
<dbReference type="AlphaFoldDB" id="A0AAD5YWC0"/>
<sequence>MPFKRRPLEIDQVPPSLPYPTTSSFFDMSGLTSSSGQPRYDAQLLATYHQGLRLWGSPGAEATLSVVRDWLPRYNLTQYDLPLPLDGSLHRAAAEASLTIFAPPPLVTAVQNPPMEVDPQPLSIAELPADHQDQEESTSSEDDSEHELLPPGGVDDDEVESEVEKEGPITTADVGAGPSSVVGSSVPAVTTSQRHSAADMTPRPARQVPGTPRDFNRPQRLPSSPSTPVPTVEFLARAKIVSRFSSINLVHPSYSALENKPVDVTAVSPANLTAASSGSSAMRRPHAPRAPAVLPSSSPNYKRPGGKKNKTGGRAADTRPEGHPRLSAVRSDRLTITIPKPTPPVEVADPLASSDTDEVAPAELRQSLRPTGSSKRAALSPPPSQVSSKTGPSTPVLTSASAPSDPPVPSQASVPGTRERAPSARDKIKEPPATGPRHVVSDHGLESGNPLLDLVPHLFAPPSLEDLGPAGELKCLSCIVGFLDGCTPQECVQNPSASDFARAAKHSLVPGVKPCTTCAAKHTAHCSQQKLAPLWGSMSESLHPSSLVSNSHVLSRLRHIVTEWDEVHFAKATLDRALSRWQHSVSEFAEELIIADKYFAADPDFWVSIGLASDQAAADKMLQAACDALNVPEGTSS</sequence>
<feature type="region of interest" description="Disordered" evidence="1">
    <location>
        <begin position="275"/>
        <end position="445"/>
    </location>
</feature>
<accession>A0AAD5YWC0</accession>
<comment type="caution">
    <text evidence="2">The sequence shown here is derived from an EMBL/GenBank/DDBJ whole genome shotgun (WGS) entry which is preliminary data.</text>
</comment>
<feature type="region of interest" description="Disordered" evidence="1">
    <location>
        <begin position="129"/>
        <end position="228"/>
    </location>
</feature>
<feature type="compositionally biased region" description="Low complexity" evidence="1">
    <location>
        <begin position="174"/>
        <end position="192"/>
    </location>
</feature>